<evidence type="ECO:0000256" key="3">
    <source>
        <dbReference type="SAM" id="SignalP"/>
    </source>
</evidence>
<dbReference type="Proteomes" id="UP000747399">
    <property type="component" value="Unassembled WGS sequence"/>
</dbReference>
<dbReference type="GO" id="GO:0005524">
    <property type="term" value="F:ATP binding"/>
    <property type="evidence" value="ECO:0007669"/>
    <property type="project" value="InterPro"/>
</dbReference>
<keyword evidence="3" id="KW-0732">Signal</keyword>
<dbReference type="SMART" id="SM00220">
    <property type="entry name" value="S_TKc"/>
    <property type="match status" value="1"/>
</dbReference>
<dbReference type="PANTHER" id="PTHR44329">
    <property type="entry name" value="SERINE/THREONINE-PROTEIN KINASE TNNI3K-RELATED"/>
    <property type="match status" value="1"/>
</dbReference>
<evidence type="ECO:0000256" key="2">
    <source>
        <dbReference type="SAM" id="Phobius"/>
    </source>
</evidence>
<dbReference type="EMBL" id="BNCO01000090">
    <property type="protein sequence ID" value="GIL66784.1"/>
    <property type="molecule type" value="Genomic_DNA"/>
</dbReference>
<gene>
    <name evidence="5" type="ORF">Vafri_20296</name>
</gene>
<dbReference type="SUPFAM" id="SSF56112">
    <property type="entry name" value="Protein kinase-like (PK-like)"/>
    <property type="match status" value="1"/>
</dbReference>
<protein>
    <recommendedName>
        <fullName evidence="4">Protein kinase domain-containing protein</fullName>
    </recommendedName>
</protein>
<dbReference type="CDD" id="cd13999">
    <property type="entry name" value="STKc_MAP3K-like"/>
    <property type="match status" value="1"/>
</dbReference>
<dbReference type="InterPro" id="IPR000719">
    <property type="entry name" value="Prot_kinase_dom"/>
</dbReference>
<organism evidence="5 6">
    <name type="scientific">Volvox africanus</name>
    <dbReference type="NCBI Taxonomy" id="51714"/>
    <lineage>
        <taxon>Eukaryota</taxon>
        <taxon>Viridiplantae</taxon>
        <taxon>Chlorophyta</taxon>
        <taxon>core chlorophytes</taxon>
        <taxon>Chlorophyceae</taxon>
        <taxon>CS clade</taxon>
        <taxon>Chlamydomonadales</taxon>
        <taxon>Volvocaceae</taxon>
        <taxon>Volvox</taxon>
    </lineage>
</organism>
<dbReference type="InterPro" id="IPR051681">
    <property type="entry name" value="Ser/Thr_Kinases-Pseudokinases"/>
</dbReference>
<dbReference type="InterPro" id="IPR011009">
    <property type="entry name" value="Kinase-like_dom_sf"/>
</dbReference>
<dbReference type="Gene3D" id="1.10.510.10">
    <property type="entry name" value="Transferase(Phosphotransferase) domain 1"/>
    <property type="match status" value="1"/>
</dbReference>
<dbReference type="InterPro" id="IPR008271">
    <property type="entry name" value="Ser/Thr_kinase_AS"/>
</dbReference>
<feature type="region of interest" description="Disordered" evidence="1">
    <location>
        <begin position="305"/>
        <end position="360"/>
    </location>
</feature>
<dbReference type="PROSITE" id="PS00108">
    <property type="entry name" value="PROTEIN_KINASE_ST"/>
    <property type="match status" value="1"/>
</dbReference>
<keyword evidence="2" id="KW-0812">Transmembrane</keyword>
<accession>A0A8J4FAI2</accession>
<dbReference type="PROSITE" id="PS50011">
    <property type="entry name" value="PROTEIN_KINASE_DOM"/>
    <property type="match status" value="1"/>
</dbReference>
<proteinExistence type="predicted"/>
<keyword evidence="2" id="KW-1133">Transmembrane helix</keyword>
<feature type="compositionally biased region" description="Polar residues" evidence="1">
    <location>
        <begin position="308"/>
        <end position="326"/>
    </location>
</feature>
<feature type="region of interest" description="Disordered" evidence="1">
    <location>
        <begin position="888"/>
        <end position="911"/>
    </location>
</feature>
<feature type="signal peptide" evidence="3">
    <location>
        <begin position="1"/>
        <end position="36"/>
    </location>
</feature>
<dbReference type="Gene3D" id="3.30.200.20">
    <property type="entry name" value="Phosphorylase Kinase, domain 1"/>
    <property type="match status" value="1"/>
</dbReference>
<feature type="transmembrane region" description="Helical" evidence="2">
    <location>
        <begin position="367"/>
        <end position="390"/>
    </location>
</feature>
<evidence type="ECO:0000313" key="5">
    <source>
        <dbReference type="EMBL" id="GIL66784.1"/>
    </source>
</evidence>
<dbReference type="AlphaFoldDB" id="A0A8J4FAI2"/>
<dbReference type="GO" id="GO:0004674">
    <property type="term" value="F:protein serine/threonine kinase activity"/>
    <property type="evidence" value="ECO:0007669"/>
    <property type="project" value="TreeGrafter"/>
</dbReference>
<keyword evidence="6" id="KW-1185">Reference proteome</keyword>
<reference evidence="5" key="1">
    <citation type="journal article" date="2021" name="Proc. Natl. Acad. Sci. U.S.A.">
        <title>Three genomes in the algal genus Volvox reveal the fate of a haploid sex-determining region after a transition to homothallism.</title>
        <authorList>
            <person name="Yamamoto K."/>
            <person name="Hamaji T."/>
            <person name="Kawai-Toyooka H."/>
            <person name="Matsuzaki R."/>
            <person name="Takahashi F."/>
            <person name="Nishimura Y."/>
            <person name="Kawachi M."/>
            <person name="Noguchi H."/>
            <person name="Minakuchi Y."/>
            <person name="Umen J.G."/>
            <person name="Toyoda A."/>
            <person name="Nozaki H."/>
        </authorList>
    </citation>
    <scope>NUCLEOTIDE SEQUENCE</scope>
    <source>
        <strain evidence="5">NIES-3780</strain>
    </source>
</reference>
<comment type="caution">
    <text evidence="5">The sequence shown here is derived from an EMBL/GenBank/DDBJ whole genome shotgun (WGS) entry which is preliminary data.</text>
</comment>
<dbReference type="PANTHER" id="PTHR44329:SF214">
    <property type="entry name" value="PROTEIN KINASE DOMAIN-CONTAINING PROTEIN"/>
    <property type="match status" value="1"/>
</dbReference>
<feature type="domain" description="Protein kinase" evidence="4">
    <location>
        <begin position="610"/>
        <end position="877"/>
    </location>
</feature>
<feature type="region of interest" description="Disordered" evidence="1">
    <location>
        <begin position="526"/>
        <end position="602"/>
    </location>
</feature>
<feature type="chain" id="PRO_5035182915" description="Protein kinase domain-containing protein" evidence="3">
    <location>
        <begin position="37"/>
        <end position="911"/>
    </location>
</feature>
<keyword evidence="2" id="KW-0472">Membrane</keyword>
<sequence length="911" mass="96202">MTSSIPGNPQASGHSCYLRVALTVLVLLSHGWSIWGGDAAEVGLRPGHHGHVGEPHGRSLASLEVANVSTADEFVAAFVDPAVELIRLTSSVVDVPRSAWDPYRPVILTRNLSIEGNTTDLIDWPTLQMNRVVAVITLANGIVLHFRNMLLDGVIATNPTPDQGFIIMAPTPPGPPGLINVGPAAFILPACFPARLQKAMVESTPRPSLLPGNQTAIPSLPQDGCVNRTDAPPMRRCYPSRGMLVDLASDGISGDPATYGQKTNFVVWMHGVLGMCQEMASEACLETRSAFLCYLEMVNKARPGTSALAPQTSEDQRQQQQLSTPGTGAGDHQSAATEPGSVVEGATEGSAATGPHGGSSGDGRRNVIIVACAVSAGVAVLAVLLGLAVWARRRRRRRQCGEGTGGISDVSADGIIINGLSDVRQQAIAGQRGIEGMLSINGGPGTHHGSLRRCDNDGTAAELVGVAVSAVKHPLPCITLAMSDDKDSKTCRAASPTVVVTPYTDRRASLELHLRVVERTALHAGDKGYTGEEGGSVYVDADSGAGGNGGGNSDGHGSGEDSGGGNGPESGRQGTDVHYYSATGGSDDKDDGEGTDIDGKVGSSMPTVLELLPVIRGRGAFGRVVEGLYRGQRVAVKLLLSEGEGGATPEEVFTKSFAQEVQILGRCRHPNVVRLLAACVDGPRRCLVMELMETSLERLIHCGPPIMPLPKVLHIGICIANALAYLHPTITHRDLKPANVLINNPSSDQPIVKLSDFGTSRLRLTVAPTADPEAGTPAYMAPECFDLSNNRILHHADMYSLGVLLWEMLTGIRPWQGQGLMDIAIRVTWNRDRLPLEALPSSRCPQKLSRLLYSCWDADPVRRPAAAEAAKILTIMLQQMERENGRAYTTGGVGVHDGTTEQAQPCAAGEG</sequence>
<evidence type="ECO:0000256" key="1">
    <source>
        <dbReference type="SAM" id="MobiDB-lite"/>
    </source>
</evidence>
<name>A0A8J4FAI2_9CHLO</name>
<evidence type="ECO:0000313" key="6">
    <source>
        <dbReference type="Proteomes" id="UP000747399"/>
    </source>
</evidence>
<feature type="compositionally biased region" description="Gly residues" evidence="1">
    <location>
        <begin position="544"/>
        <end position="568"/>
    </location>
</feature>
<dbReference type="Pfam" id="PF00069">
    <property type="entry name" value="Pkinase"/>
    <property type="match status" value="1"/>
</dbReference>
<evidence type="ECO:0000259" key="4">
    <source>
        <dbReference type="PROSITE" id="PS50011"/>
    </source>
</evidence>